<evidence type="ECO:0000256" key="1">
    <source>
        <dbReference type="ARBA" id="ARBA00006484"/>
    </source>
</evidence>
<comment type="similarity">
    <text evidence="1 3">Belongs to the short-chain dehydrogenases/reductases (SDR) family.</text>
</comment>
<evidence type="ECO:0000256" key="3">
    <source>
        <dbReference type="RuleBase" id="RU000363"/>
    </source>
</evidence>
<dbReference type="PANTHER" id="PTHR44196:SF2">
    <property type="entry name" value="SHORT-CHAIN DEHYDROGENASE-RELATED"/>
    <property type="match status" value="1"/>
</dbReference>
<dbReference type="PIRSF" id="PIRSF000126">
    <property type="entry name" value="11-beta-HSD1"/>
    <property type="match status" value="1"/>
</dbReference>
<dbReference type="SUPFAM" id="SSF51735">
    <property type="entry name" value="NAD(P)-binding Rossmann-fold domains"/>
    <property type="match status" value="1"/>
</dbReference>
<keyword evidence="2" id="KW-0560">Oxidoreductase</keyword>
<dbReference type="EMBL" id="MAJZ01000562">
    <property type="protein sequence ID" value="OCH75146.1"/>
    <property type="molecule type" value="Genomic_DNA"/>
</dbReference>
<dbReference type="RefSeq" id="WP_065576948.1">
    <property type="nucleotide sequence ID" value="NZ_JBNGCH010000562.1"/>
</dbReference>
<dbReference type="Proteomes" id="UP000093173">
    <property type="component" value="Unassembled WGS sequence"/>
</dbReference>
<dbReference type="PANTHER" id="PTHR44196">
    <property type="entry name" value="DEHYDROGENASE/REDUCTASE SDR FAMILY MEMBER 7B"/>
    <property type="match status" value="1"/>
</dbReference>
<gene>
    <name evidence="4" type="ORF">A6E14_11480</name>
</gene>
<evidence type="ECO:0000313" key="4">
    <source>
        <dbReference type="EMBL" id="OCH75146.1"/>
    </source>
</evidence>
<dbReference type="InterPro" id="IPR020904">
    <property type="entry name" value="Sc_DH/Rdtase_CS"/>
</dbReference>
<dbReference type="InterPro" id="IPR036291">
    <property type="entry name" value="NAD(P)-bd_dom_sf"/>
</dbReference>
<accession>A0A1B9QYA3</accession>
<protein>
    <submittedName>
        <fullName evidence="4">SDR family oxidoreductase</fullName>
    </submittedName>
</protein>
<dbReference type="InterPro" id="IPR002347">
    <property type="entry name" value="SDR_fam"/>
</dbReference>
<dbReference type="Pfam" id="PF00106">
    <property type="entry name" value="adh_short"/>
    <property type="match status" value="1"/>
</dbReference>
<reference evidence="5" key="1">
    <citation type="submission" date="2016-06" db="EMBL/GenBank/DDBJ databases">
        <authorList>
            <person name="Hehemann J.-H."/>
            <person name="Arevalo P."/>
            <person name="Datta M.S."/>
            <person name="Polz M.F."/>
        </authorList>
    </citation>
    <scope>NUCLEOTIDE SEQUENCE [LARGE SCALE GENOMIC DNA]</scope>
    <source>
        <strain evidence="5">9CSC122</strain>
    </source>
</reference>
<dbReference type="AlphaFoldDB" id="A0A1B9QYA3"/>
<dbReference type="Gene3D" id="3.40.50.720">
    <property type="entry name" value="NAD(P)-binding Rossmann-like Domain"/>
    <property type="match status" value="1"/>
</dbReference>
<dbReference type="CDD" id="cd05233">
    <property type="entry name" value="SDR_c"/>
    <property type="match status" value="1"/>
</dbReference>
<proteinExistence type="inferred from homology"/>
<evidence type="ECO:0000313" key="5">
    <source>
        <dbReference type="Proteomes" id="UP000093173"/>
    </source>
</evidence>
<dbReference type="PROSITE" id="PS00061">
    <property type="entry name" value="ADH_SHORT"/>
    <property type="match status" value="1"/>
</dbReference>
<dbReference type="GO" id="GO:0016491">
    <property type="term" value="F:oxidoreductase activity"/>
    <property type="evidence" value="ECO:0007669"/>
    <property type="project" value="UniProtKB-KW"/>
</dbReference>
<keyword evidence="5" id="KW-1185">Reference proteome</keyword>
<dbReference type="GO" id="GO:0016020">
    <property type="term" value="C:membrane"/>
    <property type="evidence" value="ECO:0007669"/>
    <property type="project" value="TreeGrafter"/>
</dbReference>
<dbReference type="PRINTS" id="PR00081">
    <property type="entry name" value="GDHRDH"/>
</dbReference>
<organism evidence="4 5">
    <name type="scientific">Vibrio genomosp. F10</name>
    <dbReference type="NCBI Taxonomy" id="723171"/>
    <lineage>
        <taxon>Bacteria</taxon>
        <taxon>Pseudomonadati</taxon>
        <taxon>Pseudomonadota</taxon>
        <taxon>Gammaproteobacteria</taxon>
        <taxon>Vibrionales</taxon>
        <taxon>Vibrionaceae</taxon>
        <taxon>Vibrio</taxon>
    </lineage>
</organism>
<evidence type="ECO:0000256" key="2">
    <source>
        <dbReference type="ARBA" id="ARBA00023002"/>
    </source>
</evidence>
<comment type="caution">
    <text evidence="4">The sequence shown here is derived from an EMBL/GenBank/DDBJ whole genome shotgun (WGS) entry which is preliminary data.</text>
</comment>
<name>A0A1B9QYA3_9VIBR</name>
<sequence length="258" mass="28323">MKTAFISGATSGIGLALARQLHEQGYNLILHGRDQNRLNQLQANLNGATLTISADLSTSTGLKHLLTELSQYPDRIDVAINNAGFGLYGQHLSLNEIEVDAMLHLNMVAVTKLSRFFAELMVRQGQGYIMNVASTAAYQPQPYMAAYAASKAYVASITESLAVEMKDQNVTVTCLSPGRTDTAFFTFDGQDSSKSGKGTFAGKNRTSPEQVATLGLKAMFSGKLREIPLCENKFYIFLNRILPRTMVLKIYHQAMRNI</sequence>
<dbReference type="PRINTS" id="PR00080">
    <property type="entry name" value="SDRFAMILY"/>
</dbReference>